<evidence type="ECO:0000313" key="3">
    <source>
        <dbReference type="EMBL" id="MFD3224472.1"/>
    </source>
</evidence>
<keyword evidence="2" id="KW-0378">Hydrolase</keyword>
<reference evidence="4" key="1">
    <citation type="submission" date="2011-01" db="EMBL/GenBank/DDBJ databases">
        <title>Complete sequence of chromosome of Rahnella sp. Y9602.</title>
        <authorList>
            <consortium name="US DOE Joint Genome Institute"/>
            <person name="Lucas S."/>
            <person name="Copeland A."/>
            <person name="Lapidus A."/>
            <person name="Cheng J.-F."/>
            <person name="Goodwin L."/>
            <person name="Pitluck S."/>
            <person name="Lu M."/>
            <person name="Detter J.C."/>
            <person name="Han C."/>
            <person name="Tapia R."/>
            <person name="Land M."/>
            <person name="Hauser L."/>
            <person name="Kyrpides N."/>
            <person name="Ivanova N."/>
            <person name="Ovchinnikova G."/>
            <person name="Pagani I."/>
            <person name="Sobecky P.A."/>
            <person name="Martinez R.J."/>
            <person name="Woyke T."/>
        </authorList>
    </citation>
    <scope>NUCLEOTIDE SEQUENCE [LARGE SCALE GENOMIC DNA]</scope>
    <source>
        <strain evidence="4">Y9602</strain>
    </source>
</reference>
<dbReference type="RefSeq" id="WP_013576305.1">
    <property type="nucleotide sequence ID" value="NC_015061.1"/>
</dbReference>
<dbReference type="Proteomes" id="UP001598201">
    <property type="component" value="Unassembled WGS sequence"/>
</dbReference>
<keyword evidence="1" id="KW-0472">Membrane</keyword>
<dbReference type="PANTHER" id="PTHR40031">
    <property type="entry name" value="HYPOTHETICAL MEMBRANE SPANNING PROTEIN"/>
    <property type="match status" value="1"/>
</dbReference>
<dbReference type="InterPro" id="IPR007404">
    <property type="entry name" value="YdjM-like"/>
</dbReference>
<feature type="transmembrane region" description="Helical" evidence="1">
    <location>
        <begin position="123"/>
        <end position="148"/>
    </location>
</feature>
<reference evidence="3 5" key="3">
    <citation type="submission" date="2024-09" db="EMBL/GenBank/DDBJ databases">
        <title>Genomes of Rahnella.</title>
        <authorList>
            <person name="Mnguni F.C."/>
            <person name="Shin G.Y."/>
            <person name="Coutinho T."/>
        </authorList>
    </citation>
    <scope>NUCLEOTIDE SEQUENCE [LARGE SCALE GENOMIC DNA]</scope>
    <source>
        <strain evidence="3 5">20WA0057</strain>
    </source>
</reference>
<keyword evidence="1" id="KW-0812">Transmembrane</keyword>
<evidence type="ECO:0000313" key="2">
    <source>
        <dbReference type="EMBL" id="ADW74609.1"/>
    </source>
</evidence>
<dbReference type="GeneID" id="95416408"/>
<keyword evidence="1" id="KW-1133">Transmembrane helix</keyword>
<feature type="transmembrane region" description="Helical" evidence="1">
    <location>
        <begin position="62"/>
        <end position="78"/>
    </location>
</feature>
<dbReference type="PANTHER" id="PTHR40031:SF1">
    <property type="entry name" value="MEMBRANE-BOUND METAL-DEPENDENT HYDROLASE"/>
    <property type="match status" value="1"/>
</dbReference>
<dbReference type="Pfam" id="PF04307">
    <property type="entry name" value="YdjM"/>
    <property type="match status" value="1"/>
</dbReference>
<dbReference type="Proteomes" id="UP000007257">
    <property type="component" value="Chromosome"/>
</dbReference>
<dbReference type="EMBL" id="CP002505">
    <property type="protein sequence ID" value="ADW74609.1"/>
    <property type="molecule type" value="Genomic_DNA"/>
</dbReference>
<dbReference type="GO" id="GO:0016787">
    <property type="term" value="F:hydrolase activity"/>
    <property type="evidence" value="ECO:0007669"/>
    <property type="project" value="UniProtKB-KW"/>
</dbReference>
<dbReference type="HOGENOM" id="CLU_067817_0_0_6"/>
<reference evidence="2 4" key="2">
    <citation type="journal article" date="2012" name="J. Bacteriol.">
        <title>Complete Genome Sequence of Rahnella sp. Strain Y9602, a Gammaproteobacterium Isolate from Metal- and Radionuclide-Contaminated Soil.</title>
        <authorList>
            <person name="Martinez R.J."/>
            <person name="Bruce D."/>
            <person name="Detter C."/>
            <person name="Goodwin L.A."/>
            <person name="Han J."/>
            <person name="Han C.S."/>
            <person name="Held B."/>
            <person name="Land M.L."/>
            <person name="Mikhailova N."/>
            <person name="Nolan M."/>
            <person name="Pennacchio L."/>
            <person name="Pitluck S."/>
            <person name="Tapia R."/>
            <person name="Woyke T."/>
            <person name="Sobecky P.A."/>
        </authorList>
    </citation>
    <scope>NUCLEOTIDE SEQUENCE [LARGE SCALE GENOMIC DNA]</scope>
    <source>
        <strain evidence="2 4">Y9602</strain>
    </source>
</reference>
<keyword evidence="5" id="KW-1185">Reference proteome</keyword>
<evidence type="ECO:0000313" key="4">
    <source>
        <dbReference type="Proteomes" id="UP000007257"/>
    </source>
</evidence>
<proteinExistence type="predicted"/>
<dbReference type="KEGG" id="rah:Rahaq_3015"/>
<dbReference type="AlphaFoldDB" id="A0A0H3FC36"/>
<feature type="transmembrane region" description="Helical" evidence="1">
    <location>
        <begin position="90"/>
        <end position="111"/>
    </location>
</feature>
<name>A0A0H3FC36_RAHSY</name>
<gene>
    <name evidence="2" type="ordered locus">Rahaq_3015</name>
    <name evidence="3" type="ORF">ACFPK4_13095</name>
</gene>
<evidence type="ECO:0000256" key="1">
    <source>
        <dbReference type="SAM" id="Phobius"/>
    </source>
</evidence>
<dbReference type="EMBL" id="JBHUCJ010000028">
    <property type="protein sequence ID" value="MFD3224472.1"/>
    <property type="molecule type" value="Genomic_DNA"/>
</dbReference>
<sequence>MDSVSQLVLGAAVGIAVMGKRVPVWKSALAGAVCGTLPDLDVFYDHGDAISNMTLHRTESHALFYLTLVSPLIAWLMAKLLSGGQHFKRWWGAVWLALITHPLLDLMTVYGTQLGLPFTNYPFAVGSIFIVDPLYTLPLIIGVGLALYREQQRGIMWNNVLLGVSCLYLACTAFEQHQVTRHVGEELQRQNIESTQILVTPTPLNSLVWRVVVMSKDSYGEGFTSLLHPDSPIRFRFYPRGEALYEAHKDNAFLARVAWFSHGFFSVKEQGGHILVSDLRMGQEPDYTFVFDLGEMKAGAPPELPVKVASARPSAVKMWDQFRQALEVE</sequence>
<organism evidence="2 4">
    <name type="scientific">Rahnella sp. (strain Y9602)</name>
    <dbReference type="NCBI Taxonomy" id="2703885"/>
    <lineage>
        <taxon>Bacteria</taxon>
        <taxon>Pseudomonadati</taxon>
        <taxon>Pseudomonadota</taxon>
        <taxon>Gammaproteobacteria</taxon>
        <taxon>Enterobacterales</taxon>
        <taxon>Yersiniaceae</taxon>
        <taxon>Rahnella</taxon>
    </lineage>
</organism>
<protein>
    <submittedName>
        <fullName evidence="2 3">Metal-dependent hydrolase</fullName>
    </submittedName>
</protein>
<dbReference type="InterPro" id="IPR053170">
    <property type="entry name" value="Transcription_regulator"/>
</dbReference>
<dbReference type="OrthoDB" id="9781927at2"/>
<dbReference type="eggNOG" id="COG1988">
    <property type="taxonomic scope" value="Bacteria"/>
</dbReference>
<accession>A0A0H3FC36</accession>
<evidence type="ECO:0000313" key="5">
    <source>
        <dbReference type="Proteomes" id="UP001598201"/>
    </source>
</evidence>